<protein>
    <submittedName>
        <fullName evidence="1">Uncharacterized protein</fullName>
    </submittedName>
</protein>
<dbReference type="Proteomes" id="UP001060085">
    <property type="component" value="Linkage Group LG08"/>
</dbReference>
<gene>
    <name evidence="1" type="ORF">M9H77_33520</name>
</gene>
<evidence type="ECO:0000313" key="1">
    <source>
        <dbReference type="EMBL" id="KAI5647515.1"/>
    </source>
</evidence>
<dbReference type="EMBL" id="CM044708">
    <property type="protein sequence ID" value="KAI5647515.1"/>
    <property type="molecule type" value="Genomic_DNA"/>
</dbReference>
<accession>A0ACB9ZM46</accession>
<reference evidence="2" key="1">
    <citation type="journal article" date="2023" name="Nat. Plants">
        <title>Single-cell RNA sequencing provides a high-resolution roadmap for understanding the multicellular compartmentation of specialized metabolism.</title>
        <authorList>
            <person name="Sun S."/>
            <person name="Shen X."/>
            <person name="Li Y."/>
            <person name="Li Y."/>
            <person name="Wang S."/>
            <person name="Li R."/>
            <person name="Zhang H."/>
            <person name="Shen G."/>
            <person name="Guo B."/>
            <person name="Wei J."/>
            <person name="Xu J."/>
            <person name="St-Pierre B."/>
            <person name="Chen S."/>
            <person name="Sun C."/>
        </authorList>
    </citation>
    <scope>NUCLEOTIDE SEQUENCE [LARGE SCALE GENOMIC DNA]</scope>
</reference>
<keyword evidence="2" id="KW-1185">Reference proteome</keyword>
<organism evidence="1 2">
    <name type="scientific">Catharanthus roseus</name>
    <name type="common">Madagascar periwinkle</name>
    <name type="synonym">Vinca rosea</name>
    <dbReference type="NCBI Taxonomy" id="4058"/>
    <lineage>
        <taxon>Eukaryota</taxon>
        <taxon>Viridiplantae</taxon>
        <taxon>Streptophyta</taxon>
        <taxon>Embryophyta</taxon>
        <taxon>Tracheophyta</taxon>
        <taxon>Spermatophyta</taxon>
        <taxon>Magnoliopsida</taxon>
        <taxon>eudicotyledons</taxon>
        <taxon>Gunneridae</taxon>
        <taxon>Pentapetalae</taxon>
        <taxon>asterids</taxon>
        <taxon>lamiids</taxon>
        <taxon>Gentianales</taxon>
        <taxon>Apocynaceae</taxon>
        <taxon>Rauvolfioideae</taxon>
        <taxon>Vinceae</taxon>
        <taxon>Catharanthinae</taxon>
        <taxon>Catharanthus</taxon>
    </lineage>
</organism>
<comment type="caution">
    <text evidence="1">The sequence shown here is derived from an EMBL/GenBank/DDBJ whole genome shotgun (WGS) entry which is preliminary data.</text>
</comment>
<name>A0ACB9ZM46_CATRO</name>
<sequence length="149" mass="17047">MDVIRRRIGVVAAVKDYFRKYGGGRGSLDIIFDVEDVSPFVMNHLKQRKRINLLMVAAFCNGASVEFLLRPFINIEGFIITVLVGSALVFGCFAAVASRFTRERFYAYFIAVRFAIIIILIWLFAAVHLFDGNYAYTLNYKLDRKQSED</sequence>
<proteinExistence type="predicted"/>
<evidence type="ECO:0000313" key="2">
    <source>
        <dbReference type="Proteomes" id="UP001060085"/>
    </source>
</evidence>